<dbReference type="InterPro" id="IPR010732">
    <property type="entry name" value="T6SS_TssG-like"/>
</dbReference>
<dbReference type="STRING" id="452084.AR438_17170"/>
<dbReference type="RefSeq" id="WP_056017867.1">
    <property type="nucleotide sequence ID" value="NZ_LLYZ01000021.1"/>
</dbReference>
<keyword evidence="2" id="KW-1185">Reference proteome</keyword>
<sequence length="311" mass="36352">MEHLEYLSQLITGFNHDVKAEVIISDLLRAGDIDSDQYIIQKDGQFSRAYRFDILNTEVVDFDYDTTQLLKFILSRDSIYDMLPEGVTHQSKNDTPGKGVDSMIKEYRNRKKQQKAARNFFQPFENEFFRYGVDIETFESTFLHELNGSHAPTMFYDFWDISRDFPPFLVSKFIKLLPFAYKIVGDIPLAAHILSVLLEEGVKIRDREYQEYSDEDQGILLGESRLGLDFITGNSYDDYSKHLDITIGPLKNAAFTEFIHDGNKKKFLEMFYEHFFPIEVEIKTIILLPEEKQKFEFDNQTKPILGYNTCI</sequence>
<evidence type="ECO:0000313" key="2">
    <source>
        <dbReference type="Proteomes" id="UP000051682"/>
    </source>
</evidence>
<dbReference type="OrthoDB" id="1411058at2"/>
<dbReference type="AlphaFoldDB" id="A0A0Q3HNG0"/>
<gene>
    <name evidence="1" type="ORF">AR438_17170</name>
</gene>
<name>A0A0Q3HNG0_9FLAO</name>
<accession>A0A0Q3HNG0</accession>
<comment type="caution">
    <text evidence="1">The sequence shown here is derived from an EMBL/GenBank/DDBJ whole genome shotgun (WGS) entry which is preliminary data.</text>
</comment>
<organism evidence="1 2">
    <name type="scientific">Chryseobacterium aquaticum</name>
    <dbReference type="NCBI Taxonomy" id="452084"/>
    <lineage>
        <taxon>Bacteria</taxon>
        <taxon>Pseudomonadati</taxon>
        <taxon>Bacteroidota</taxon>
        <taxon>Flavobacteriia</taxon>
        <taxon>Flavobacteriales</taxon>
        <taxon>Weeksellaceae</taxon>
        <taxon>Chryseobacterium group</taxon>
        <taxon>Chryseobacterium</taxon>
    </lineage>
</organism>
<protein>
    <recommendedName>
        <fullName evidence="3">Type VI secretion, VasB, ImpH, VC_A0111</fullName>
    </recommendedName>
</protein>
<evidence type="ECO:0008006" key="3">
    <source>
        <dbReference type="Google" id="ProtNLM"/>
    </source>
</evidence>
<proteinExistence type="predicted"/>
<dbReference type="EMBL" id="LLYZ01000021">
    <property type="protein sequence ID" value="KQK24359.1"/>
    <property type="molecule type" value="Genomic_DNA"/>
</dbReference>
<dbReference type="Pfam" id="PF06996">
    <property type="entry name" value="T6SS_TssG"/>
    <property type="match status" value="1"/>
</dbReference>
<evidence type="ECO:0000313" key="1">
    <source>
        <dbReference type="EMBL" id="KQK24359.1"/>
    </source>
</evidence>
<reference evidence="1 2" key="1">
    <citation type="submission" date="2015-10" db="EMBL/GenBank/DDBJ databases">
        <title>Chryseobacterium aquaticum genome.</title>
        <authorList>
            <person name="Newman J.D."/>
            <person name="Ferguson M.B."/>
            <person name="Miller J.R."/>
        </authorList>
    </citation>
    <scope>NUCLEOTIDE SEQUENCE [LARGE SCALE GENOMIC DNA]</scope>
    <source>
        <strain evidence="1 2">KCTC 12483</strain>
    </source>
</reference>
<dbReference type="Proteomes" id="UP000051682">
    <property type="component" value="Unassembled WGS sequence"/>
</dbReference>